<evidence type="ECO:0000256" key="3">
    <source>
        <dbReference type="ARBA" id="ARBA00023295"/>
    </source>
</evidence>
<reference evidence="9 10" key="1">
    <citation type="journal article" date="2011" name="J. Bacteriol.">
        <title>Complete genome sequence of the cellulose-degrading bacterium Cellulosilyticum lentocellum.</title>
        <authorList>
            <consortium name="US DOE Joint Genome Institute"/>
            <person name="Miller D.A."/>
            <person name="Suen G."/>
            <person name="Bruce D."/>
            <person name="Copeland A."/>
            <person name="Cheng J.F."/>
            <person name="Detter C."/>
            <person name="Goodwin L.A."/>
            <person name="Han C.S."/>
            <person name="Hauser L.J."/>
            <person name="Land M.L."/>
            <person name="Lapidus A."/>
            <person name="Lucas S."/>
            <person name="Meincke L."/>
            <person name="Pitluck S."/>
            <person name="Tapia R."/>
            <person name="Teshima H."/>
            <person name="Woyke T."/>
            <person name="Fox B.G."/>
            <person name="Angert E.R."/>
            <person name="Currie C.R."/>
        </authorList>
    </citation>
    <scope>NUCLEOTIDE SEQUENCE [LARGE SCALE GENOMIC DNA]</scope>
    <source>
        <strain evidence="10">ATCC 49066 / DSM 5427 / NCIMB 11756 / RHM5</strain>
    </source>
</reference>
<feature type="domain" description="GH26" evidence="8">
    <location>
        <begin position="171"/>
        <end position="478"/>
    </location>
</feature>
<dbReference type="SUPFAM" id="SSF49384">
    <property type="entry name" value="Carbohydrate-binding domain"/>
    <property type="match status" value="1"/>
</dbReference>
<feature type="signal peptide" evidence="5">
    <location>
        <begin position="1"/>
        <end position="24"/>
    </location>
</feature>
<dbReference type="InterPro" id="IPR036966">
    <property type="entry name" value="CBM3_sf"/>
</dbReference>
<dbReference type="STRING" id="642492.Clole_1631"/>
<dbReference type="Pfam" id="PF00942">
    <property type="entry name" value="CBM_3"/>
    <property type="match status" value="1"/>
</dbReference>
<dbReference type="HOGENOM" id="CLU_016930_1_0_9"/>
<dbReference type="PROSITE" id="PS51175">
    <property type="entry name" value="CBM6"/>
    <property type="match status" value="1"/>
</dbReference>
<keyword evidence="5" id="KW-0732">Signal</keyword>
<dbReference type="PROSITE" id="PS51764">
    <property type="entry name" value="GH26"/>
    <property type="match status" value="1"/>
</dbReference>
<dbReference type="InterPro" id="IPR013783">
    <property type="entry name" value="Ig-like_fold"/>
</dbReference>
<protein>
    <submittedName>
        <fullName evidence="9">Mannan endo-1,4-beta-mannosidase</fullName>
        <ecNumber evidence="9">3.2.1.78</ecNumber>
    </submittedName>
</protein>
<dbReference type="PANTHER" id="PTHR40079:SF4">
    <property type="entry name" value="GH26 DOMAIN-CONTAINING PROTEIN-RELATED"/>
    <property type="match status" value="1"/>
</dbReference>
<dbReference type="Gene3D" id="2.60.40.10">
    <property type="entry name" value="Immunoglobulins"/>
    <property type="match status" value="2"/>
</dbReference>
<evidence type="ECO:0000256" key="4">
    <source>
        <dbReference type="PROSITE-ProRule" id="PRU01100"/>
    </source>
</evidence>
<feature type="active site" description="Proton donor" evidence="4">
    <location>
        <position position="326"/>
    </location>
</feature>
<feature type="domain" description="CBM6" evidence="7">
    <location>
        <begin position="30"/>
        <end position="149"/>
    </location>
</feature>
<dbReference type="Proteomes" id="UP000008467">
    <property type="component" value="Chromosome"/>
</dbReference>
<evidence type="ECO:0000256" key="2">
    <source>
        <dbReference type="ARBA" id="ARBA00022801"/>
    </source>
</evidence>
<dbReference type="eggNOG" id="COG2911">
    <property type="taxonomic scope" value="Bacteria"/>
</dbReference>
<dbReference type="EC" id="3.2.1.78" evidence="9"/>
<dbReference type="InterPro" id="IPR008979">
    <property type="entry name" value="Galactose-bd-like_sf"/>
</dbReference>
<evidence type="ECO:0000313" key="9">
    <source>
        <dbReference type="EMBL" id="ADZ83356.1"/>
    </source>
</evidence>
<dbReference type="InterPro" id="IPR008965">
    <property type="entry name" value="CBM2/CBM3_carb-bd_dom_sf"/>
</dbReference>
<keyword evidence="3 4" id="KW-0326">Glycosidase</keyword>
<evidence type="ECO:0000259" key="7">
    <source>
        <dbReference type="PROSITE" id="PS51175"/>
    </source>
</evidence>
<evidence type="ECO:0000313" key="10">
    <source>
        <dbReference type="Proteomes" id="UP000008467"/>
    </source>
</evidence>
<dbReference type="PROSITE" id="PS51172">
    <property type="entry name" value="CBM3"/>
    <property type="match status" value="1"/>
</dbReference>
<dbReference type="InterPro" id="IPR005084">
    <property type="entry name" value="CBM6"/>
</dbReference>
<dbReference type="InterPro" id="IPR017853">
    <property type="entry name" value="GH"/>
</dbReference>
<dbReference type="AlphaFoldDB" id="F2JKV3"/>
<gene>
    <name evidence="9" type="ordered locus">Clole_1631</name>
</gene>
<dbReference type="CDD" id="cd04086">
    <property type="entry name" value="CBM35_mannanase-like"/>
    <property type="match status" value="1"/>
</dbReference>
<dbReference type="InterPro" id="IPR001956">
    <property type="entry name" value="CBM3"/>
</dbReference>
<keyword evidence="2 4" id="KW-0378">Hydrolase</keyword>
<dbReference type="Gene3D" id="3.20.20.80">
    <property type="entry name" value="Glycosidases"/>
    <property type="match status" value="1"/>
</dbReference>
<dbReference type="SUPFAM" id="SSF49785">
    <property type="entry name" value="Galactose-binding domain-like"/>
    <property type="match status" value="1"/>
</dbReference>
<dbReference type="KEGG" id="cle:Clole_1631"/>
<feature type="domain" description="CBM3" evidence="6">
    <location>
        <begin position="687"/>
        <end position="834"/>
    </location>
</feature>
<dbReference type="Pfam" id="PF02156">
    <property type="entry name" value="Glyco_hydro_26"/>
    <property type="match status" value="1"/>
</dbReference>
<proteinExistence type="inferred from homology"/>
<dbReference type="InterPro" id="IPR000805">
    <property type="entry name" value="Glyco_hydro_26"/>
</dbReference>
<sequence length="834" mass="93015">MKMKKFSMALAIMMGINGIVPLYAATDDKIKYEAEEATLHNVGLGDNSYKGYSGDGYVAGMDTSDAYIEFTVTVPKSGRYNLYVNYCAPYGEKQETITVNGGQSFSGLFTSNNAFELMNVGAIKLNAGENKIRISRFWGWTLFDYIELEEAGAININTDVSDELINPNATEATKRLMTYLTSIYGENILSGQFAYTTKYTEIDAIYNQTKKYPAIIGLDFSDYSPSRVALGCNKGQDTEKAIEWWKQGGLVTFCWHWQSPIGASTDEDKKWGGFYTKNTTYDLGKAMSNHNSEEYITLIRDIDAIAVELKKLQEANVPILWRPLHEASGGWFWWGAAGADNYKELWTLMYDRLTNYHGINNLIWVWNAQDKDWYPGDEYVDIIGEDIYANKKDYDSQSNGFLKAYDYTGMNKIITMSENGVLMDPDTLVADGIPWLWNCTWGGEFVVPWVGSYDYTEQYTSLDMLKKYYDHSYVLTRDELPASLFVNSDVKEMKVSVTTPSAGDVFDCSTSYSPIPLAATVENANTYTVEFFVDGTSMGKGNEVSFLPSGTTTNADGLVDYTIVAKVTDSAGKTKTSEPVIIQVKLPVVEKMTVNVVSPQSGEVFDCSVSGTSIPLSAEVKNEETATIAFYVDDKLVGTGNDVNWVPTDTVSSSEELKTYYVIAKATNAKGEVAVSEKVAVKVKLPVKEVTQTVKVTQNKTAAIGNSVNMNLEVTNTGDEMDLSQFEIRYYFTEQTALSQTIWCDHSALQMNVSPWYVTLNSDLDKKVVDLGNSEFYISIKPTSRIPFVTNGKFLLQARVTKSDWSNYDQSNDFSYNNGVAIYYKGTLIEGMEP</sequence>
<feature type="chain" id="PRO_5003279025" evidence="5">
    <location>
        <begin position="25"/>
        <end position="834"/>
    </location>
</feature>
<dbReference type="eggNOG" id="COG4124">
    <property type="taxonomic scope" value="Bacteria"/>
</dbReference>
<evidence type="ECO:0000256" key="5">
    <source>
        <dbReference type="SAM" id="SignalP"/>
    </source>
</evidence>
<evidence type="ECO:0000256" key="1">
    <source>
        <dbReference type="ARBA" id="ARBA00007754"/>
    </source>
</evidence>
<accession>F2JKV3</accession>
<dbReference type="GO" id="GO:0006080">
    <property type="term" value="P:substituted mannan metabolic process"/>
    <property type="evidence" value="ECO:0007669"/>
    <property type="project" value="InterPro"/>
</dbReference>
<dbReference type="GO" id="GO:0016985">
    <property type="term" value="F:mannan endo-1,4-beta-mannosidase activity"/>
    <property type="evidence" value="ECO:0007669"/>
    <property type="project" value="UniProtKB-EC"/>
</dbReference>
<organism evidence="9 10">
    <name type="scientific">Cellulosilyticum lentocellum (strain ATCC 49066 / DSM 5427 / NCIMB 11756 / RHM5)</name>
    <name type="common">Clostridium lentocellum</name>
    <dbReference type="NCBI Taxonomy" id="642492"/>
    <lineage>
        <taxon>Bacteria</taxon>
        <taxon>Bacillati</taxon>
        <taxon>Bacillota</taxon>
        <taxon>Clostridia</taxon>
        <taxon>Lachnospirales</taxon>
        <taxon>Cellulosilyticaceae</taxon>
        <taxon>Cellulosilyticum</taxon>
    </lineage>
</organism>
<dbReference type="Pfam" id="PF16990">
    <property type="entry name" value="CBM_35"/>
    <property type="match status" value="1"/>
</dbReference>
<evidence type="ECO:0000259" key="8">
    <source>
        <dbReference type="PROSITE" id="PS51764"/>
    </source>
</evidence>
<dbReference type="PRINTS" id="PR00739">
    <property type="entry name" value="GLHYDRLASE26"/>
</dbReference>
<dbReference type="Gene3D" id="2.60.40.710">
    <property type="entry name" value="Endoglucanase-like"/>
    <property type="match status" value="1"/>
</dbReference>
<dbReference type="Gene3D" id="2.60.120.260">
    <property type="entry name" value="Galactose-binding domain-like"/>
    <property type="match status" value="1"/>
</dbReference>
<evidence type="ECO:0000259" key="6">
    <source>
        <dbReference type="PROSITE" id="PS51172"/>
    </source>
</evidence>
<feature type="active site" description="Nucleophile" evidence="4">
    <location>
        <position position="418"/>
    </location>
</feature>
<dbReference type="InterPro" id="IPR022790">
    <property type="entry name" value="GH26_dom"/>
</dbReference>
<keyword evidence="10" id="KW-1185">Reference proteome</keyword>
<comment type="similarity">
    <text evidence="1 4">Belongs to the glycosyl hydrolase 26 family.</text>
</comment>
<dbReference type="RefSeq" id="WP_013656653.1">
    <property type="nucleotide sequence ID" value="NC_015275.1"/>
</dbReference>
<dbReference type="PANTHER" id="PTHR40079">
    <property type="entry name" value="MANNAN ENDO-1,4-BETA-MANNOSIDASE E-RELATED"/>
    <property type="match status" value="1"/>
</dbReference>
<dbReference type="EMBL" id="CP002582">
    <property type="protein sequence ID" value="ADZ83356.1"/>
    <property type="molecule type" value="Genomic_DNA"/>
</dbReference>
<dbReference type="SUPFAM" id="SSF51445">
    <property type="entry name" value="(Trans)glycosidases"/>
    <property type="match status" value="1"/>
</dbReference>
<dbReference type="GO" id="GO:0030248">
    <property type="term" value="F:cellulose binding"/>
    <property type="evidence" value="ECO:0007669"/>
    <property type="project" value="InterPro"/>
</dbReference>
<name>F2JKV3_CELLD</name>